<evidence type="ECO:0000313" key="4">
    <source>
        <dbReference type="EMBL" id="GIE26842.1"/>
    </source>
</evidence>
<reference evidence="4 5" key="1">
    <citation type="submission" date="2021-01" db="EMBL/GenBank/DDBJ databases">
        <title>Whole genome shotgun sequence of Actinoplanes humidus NBRC 14915.</title>
        <authorList>
            <person name="Komaki H."/>
            <person name="Tamura T."/>
        </authorList>
    </citation>
    <scope>NUCLEOTIDE SEQUENCE [LARGE SCALE GENOMIC DNA]</scope>
    <source>
        <strain evidence="4 5">NBRC 14915</strain>
    </source>
</reference>
<organism evidence="4 5">
    <name type="scientific">Winogradskya humida</name>
    <dbReference type="NCBI Taxonomy" id="113566"/>
    <lineage>
        <taxon>Bacteria</taxon>
        <taxon>Bacillati</taxon>
        <taxon>Actinomycetota</taxon>
        <taxon>Actinomycetes</taxon>
        <taxon>Micromonosporales</taxon>
        <taxon>Micromonosporaceae</taxon>
        <taxon>Winogradskya</taxon>
    </lineage>
</organism>
<sequence length="436" mass="44988">MGVMTLAELLPSLRTSLRPHLDGDVWPLTTAWGAHGDLLVGGVRMTALAATYGTPVHVLSEADVRARCAEYVTAFGPGAVAYSAKAGLTVAAGRWISDQGLGCYVSSAGELRTALLAGFRPAAIVLCGTTKSVADLEAAYACGATVVFGTAAEAEAVVARAPIGQRVLVRVVPAGGARGRCRYGFRLGSSGAVDVVRTVLASPNLVLAGLDCSLGHQLSRFQAFEAALREAVAFCAVLGARFRVGVPALNLGGGHAVAYAKRDSGFALTAFASRIQAMLRLSAERYGIEPPRLTVSPGRAIVTRAGLTLHRVTAVSAEGMGGHLEVSLDGDLPDCATGEQCAGRHSAQLIGRVSQAPMRPAVLVGGSEGERTMVISSLELPDDIGIGDLLAVAGTGAYHHCRDPLVGRPAVLGVGEGLVRTLVRRETVEDLLLRAG</sequence>
<dbReference type="PANTHER" id="PTHR43727:SF2">
    <property type="entry name" value="GROUP IV DECARBOXYLASE"/>
    <property type="match status" value="1"/>
</dbReference>
<name>A0ABQ4A933_9ACTN</name>
<dbReference type="InterPro" id="IPR009006">
    <property type="entry name" value="Ala_racemase/Decarboxylase_C"/>
</dbReference>
<dbReference type="InterPro" id="IPR022644">
    <property type="entry name" value="De-COase2_N"/>
</dbReference>
<evidence type="ECO:0000256" key="1">
    <source>
        <dbReference type="ARBA" id="ARBA00001933"/>
    </source>
</evidence>
<dbReference type="InterPro" id="IPR029066">
    <property type="entry name" value="PLP-binding_barrel"/>
</dbReference>
<dbReference type="SUPFAM" id="SSF51419">
    <property type="entry name" value="PLP-binding barrel"/>
    <property type="match status" value="1"/>
</dbReference>
<accession>A0ABQ4A933</accession>
<dbReference type="SUPFAM" id="SSF50621">
    <property type="entry name" value="Alanine racemase C-terminal domain-like"/>
    <property type="match status" value="1"/>
</dbReference>
<comment type="caution">
    <text evidence="4">The sequence shown here is derived from an EMBL/GenBank/DDBJ whole genome shotgun (WGS) entry which is preliminary data.</text>
</comment>
<dbReference type="PANTHER" id="PTHR43727">
    <property type="entry name" value="DIAMINOPIMELATE DECARBOXYLASE"/>
    <property type="match status" value="1"/>
</dbReference>
<feature type="domain" description="Orn/DAP/Arg decarboxylase 2 N-terminal" evidence="3">
    <location>
        <begin position="62"/>
        <end position="302"/>
    </location>
</feature>
<gene>
    <name evidence="4" type="primary">lysA_3</name>
    <name evidence="4" type="ORF">Ahu01nite_099440</name>
</gene>
<proteinExistence type="predicted"/>
<evidence type="ECO:0000256" key="2">
    <source>
        <dbReference type="ARBA" id="ARBA00022898"/>
    </source>
</evidence>
<evidence type="ECO:0000313" key="5">
    <source>
        <dbReference type="Proteomes" id="UP000603200"/>
    </source>
</evidence>
<evidence type="ECO:0000259" key="3">
    <source>
        <dbReference type="Pfam" id="PF02784"/>
    </source>
</evidence>
<keyword evidence="5" id="KW-1185">Reference proteome</keyword>
<dbReference type="EMBL" id="BOMN01000154">
    <property type="protein sequence ID" value="GIE26842.1"/>
    <property type="molecule type" value="Genomic_DNA"/>
</dbReference>
<dbReference type="Proteomes" id="UP000603200">
    <property type="component" value="Unassembled WGS sequence"/>
</dbReference>
<dbReference type="Gene3D" id="3.20.20.10">
    <property type="entry name" value="Alanine racemase"/>
    <property type="match status" value="1"/>
</dbReference>
<protein>
    <submittedName>
        <fullName evidence="4">Diaminopimelate decarboxylase</fullName>
    </submittedName>
</protein>
<comment type="cofactor">
    <cofactor evidence="1">
        <name>pyridoxal 5'-phosphate</name>
        <dbReference type="ChEBI" id="CHEBI:597326"/>
    </cofactor>
</comment>
<dbReference type="Pfam" id="PF02784">
    <property type="entry name" value="Orn_Arg_deC_N"/>
    <property type="match status" value="1"/>
</dbReference>
<keyword evidence="2" id="KW-0663">Pyridoxal phosphate</keyword>
<dbReference type="Gene3D" id="2.40.37.10">
    <property type="entry name" value="Lyase, Ornithine Decarboxylase, Chain A, domain 1"/>
    <property type="match status" value="1"/>
</dbReference>